<dbReference type="AlphaFoldDB" id="A0A0L7QZ38"/>
<evidence type="ECO:0000313" key="3">
    <source>
        <dbReference type="Proteomes" id="UP000053825"/>
    </source>
</evidence>
<keyword evidence="3" id="KW-1185">Reference proteome</keyword>
<sequence length="196" mass="22331">MRNFEAYTPSRSCRWLERPERGSSGWTADSAGGAIKRQQLHATNTSEDSAPQKGERTHADVHSGGELTSYPSAQLIHPSMRPYYRFSVRWLSIRAGDLTLRKRRNVSVRRMMVGKWGARGLVILFECLTSYFELLCTDDDLYVRSYTGTHGVLWRTPMPSRVAVVSLFFFPSRFHLRRNLSSHPLHALSLLPFAAS</sequence>
<feature type="compositionally biased region" description="Basic and acidic residues" evidence="1">
    <location>
        <begin position="53"/>
        <end position="63"/>
    </location>
</feature>
<proteinExistence type="predicted"/>
<accession>A0A0L7QZ38</accession>
<feature type="region of interest" description="Disordered" evidence="1">
    <location>
        <begin position="17"/>
        <end position="63"/>
    </location>
</feature>
<evidence type="ECO:0000313" key="2">
    <source>
        <dbReference type="EMBL" id="KOC63875.1"/>
    </source>
</evidence>
<dbReference type="Proteomes" id="UP000053825">
    <property type="component" value="Unassembled WGS sequence"/>
</dbReference>
<evidence type="ECO:0000256" key="1">
    <source>
        <dbReference type="SAM" id="MobiDB-lite"/>
    </source>
</evidence>
<gene>
    <name evidence="2" type="ORF">WH47_02196</name>
</gene>
<organism evidence="2 3">
    <name type="scientific">Habropoda laboriosa</name>
    <dbReference type="NCBI Taxonomy" id="597456"/>
    <lineage>
        <taxon>Eukaryota</taxon>
        <taxon>Metazoa</taxon>
        <taxon>Ecdysozoa</taxon>
        <taxon>Arthropoda</taxon>
        <taxon>Hexapoda</taxon>
        <taxon>Insecta</taxon>
        <taxon>Pterygota</taxon>
        <taxon>Neoptera</taxon>
        <taxon>Endopterygota</taxon>
        <taxon>Hymenoptera</taxon>
        <taxon>Apocrita</taxon>
        <taxon>Aculeata</taxon>
        <taxon>Apoidea</taxon>
        <taxon>Anthophila</taxon>
        <taxon>Apidae</taxon>
        <taxon>Habropoda</taxon>
    </lineage>
</organism>
<reference evidence="2 3" key="1">
    <citation type="submission" date="2015-07" db="EMBL/GenBank/DDBJ databases">
        <title>The genome of Habropoda laboriosa.</title>
        <authorList>
            <person name="Pan H."/>
            <person name="Kapheim K."/>
        </authorList>
    </citation>
    <scope>NUCLEOTIDE SEQUENCE [LARGE SCALE GENOMIC DNA]</scope>
    <source>
        <strain evidence="2">0110345459</strain>
    </source>
</reference>
<dbReference type="EMBL" id="KQ414683">
    <property type="protein sequence ID" value="KOC63875.1"/>
    <property type="molecule type" value="Genomic_DNA"/>
</dbReference>
<name>A0A0L7QZ38_9HYME</name>
<feature type="compositionally biased region" description="Polar residues" evidence="1">
    <location>
        <begin position="40"/>
        <end position="49"/>
    </location>
</feature>
<protein>
    <submittedName>
        <fullName evidence="2">Uncharacterized protein</fullName>
    </submittedName>
</protein>